<evidence type="ECO:0000313" key="5">
    <source>
        <dbReference type="Proteomes" id="UP000275180"/>
    </source>
</evidence>
<dbReference type="Proteomes" id="UP000275180">
    <property type="component" value="Unassembled WGS sequence"/>
</dbReference>
<protein>
    <submittedName>
        <fullName evidence="4">HIT family protein</fullName>
    </submittedName>
</protein>
<feature type="region of interest" description="Disordered" evidence="2">
    <location>
        <begin position="1"/>
        <end position="32"/>
    </location>
</feature>
<accession>A0A3M6RLQ8</accession>
<comment type="caution">
    <text evidence="4">The sequence shown here is derived from an EMBL/GenBank/DDBJ whole genome shotgun (WGS) entry which is preliminary data.</text>
</comment>
<gene>
    <name evidence="4" type="ORF">EBQ34_06280</name>
</gene>
<evidence type="ECO:0000256" key="1">
    <source>
        <dbReference type="PROSITE-ProRule" id="PRU00464"/>
    </source>
</evidence>
<feature type="domain" description="HIT" evidence="3">
    <location>
        <begin position="33"/>
        <end position="134"/>
    </location>
</feature>
<dbReference type="Pfam" id="PF01230">
    <property type="entry name" value="HIT"/>
    <property type="match status" value="1"/>
</dbReference>
<dbReference type="SUPFAM" id="SSF54197">
    <property type="entry name" value="HIT-like"/>
    <property type="match status" value="1"/>
</dbReference>
<feature type="short sequence motif" description="Histidine triad motif" evidence="1">
    <location>
        <begin position="119"/>
        <end position="123"/>
    </location>
</feature>
<dbReference type="GO" id="GO:0003824">
    <property type="term" value="F:catalytic activity"/>
    <property type="evidence" value="ECO:0007669"/>
    <property type="project" value="InterPro"/>
</dbReference>
<reference evidence="4 5" key="1">
    <citation type="submission" date="2018-10" db="EMBL/GenBank/DDBJ databases">
        <title>Comamonadaceae CDC group NO-1 genome sequencing and assembly.</title>
        <authorList>
            <person name="Bernier A.-M."/>
            <person name="Bernard K."/>
        </authorList>
    </citation>
    <scope>NUCLEOTIDE SEQUENCE [LARGE SCALE GENOMIC DNA]</scope>
    <source>
        <strain evidence="4 5">NML180582</strain>
    </source>
</reference>
<dbReference type="PROSITE" id="PS51084">
    <property type="entry name" value="HIT_2"/>
    <property type="match status" value="1"/>
</dbReference>
<dbReference type="InterPro" id="IPR036265">
    <property type="entry name" value="HIT-like_sf"/>
</dbReference>
<dbReference type="OrthoDB" id="9799145at2"/>
<evidence type="ECO:0000256" key="2">
    <source>
        <dbReference type="SAM" id="MobiDB-lite"/>
    </source>
</evidence>
<sequence>MRDTREPREPVPPCPEGLEPQLPQLPPPGERAPDCALCQEGGGRVVFAHPLLRLVHAQEPGLEAFYRIVWTAHVREWSELPVPQQWLCMQAVAAVERAMREVIAPHKVNLASLGNVVPHLHWHIIARYEWDGHFPAPVWAPAHTAPQDLPPQRLQWLRQRRPALEAAMCAGLQAVLQGAGAEAV</sequence>
<dbReference type="RefSeq" id="WP_122244699.1">
    <property type="nucleotide sequence ID" value="NZ_RDQJ01000006.1"/>
</dbReference>
<evidence type="ECO:0000313" key="4">
    <source>
        <dbReference type="EMBL" id="RMX15742.1"/>
    </source>
</evidence>
<name>A0A3M6RLQ8_9BURK</name>
<dbReference type="InterPro" id="IPR011146">
    <property type="entry name" value="HIT-like"/>
</dbReference>
<proteinExistence type="predicted"/>
<organism evidence="4 5">
    <name type="scientific">Vandammella animalimorsus</name>
    <dbReference type="NCBI Taxonomy" id="2029117"/>
    <lineage>
        <taxon>Bacteria</taxon>
        <taxon>Pseudomonadati</taxon>
        <taxon>Pseudomonadota</taxon>
        <taxon>Betaproteobacteria</taxon>
        <taxon>Burkholderiales</taxon>
        <taxon>Comamonadaceae</taxon>
        <taxon>Vandammella</taxon>
    </lineage>
</organism>
<dbReference type="AlphaFoldDB" id="A0A3M6RLQ8"/>
<evidence type="ECO:0000259" key="3">
    <source>
        <dbReference type="PROSITE" id="PS51084"/>
    </source>
</evidence>
<dbReference type="Gene3D" id="3.30.428.10">
    <property type="entry name" value="HIT-like"/>
    <property type="match status" value="1"/>
</dbReference>
<dbReference type="EMBL" id="RDQJ01000006">
    <property type="protein sequence ID" value="RMX15742.1"/>
    <property type="molecule type" value="Genomic_DNA"/>
</dbReference>